<reference evidence="4" key="1">
    <citation type="submission" date="2019-07" db="EMBL/GenBank/DDBJ databases">
        <authorList>
            <person name="Alioto T."/>
            <person name="Alioto T."/>
            <person name="Gomez Garrido J."/>
        </authorList>
    </citation>
    <scope>NUCLEOTIDE SEQUENCE</scope>
</reference>
<dbReference type="AlphaFoldDB" id="A0A5E4FDJ7"/>
<evidence type="ECO:0000313" key="3">
    <source>
        <dbReference type="EMBL" id="KAI5311586.1"/>
    </source>
</evidence>
<keyword evidence="1" id="KW-0694">RNA-binding</keyword>
<dbReference type="InterPro" id="IPR050886">
    <property type="entry name" value="RNA-binding_reg"/>
</dbReference>
<evidence type="ECO:0000313" key="6">
    <source>
        <dbReference type="Proteomes" id="UP001054821"/>
    </source>
</evidence>
<evidence type="ECO:0000256" key="1">
    <source>
        <dbReference type="ARBA" id="ARBA00022884"/>
    </source>
</evidence>
<dbReference type="Gene3D" id="3.30.70.330">
    <property type="match status" value="1"/>
</dbReference>
<dbReference type="InParanoid" id="A0A5E4FDJ7"/>
<gene>
    <name evidence="4" type="ORF">ALMOND_2B026141</name>
    <name evidence="3" type="ORF">L3X38_040759</name>
</gene>
<dbReference type="PANTHER" id="PTHR48024:SF56">
    <property type="entry name" value="HETEROGENEOUS NUCLEAR RIBONUCLEOPROTEIN A0"/>
    <property type="match status" value="1"/>
</dbReference>
<dbReference type="GO" id="GO:1990428">
    <property type="term" value="P:miRNA transport"/>
    <property type="evidence" value="ECO:0007669"/>
    <property type="project" value="TreeGrafter"/>
</dbReference>
<dbReference type="Proteomes" id="UP001054821">
    <property type="component" value="Chromosome 8"/>
</dbReference>
<organism evidence="4 5">
    <name type="scientific">Prunus dulcis</name>
    <name type="common">Almond</name>
    <name type="synonym">Amygdalus dulcis</name>
    <dbReference type="NCBI Taxonomy" id="3755"/>
    <lineage>
        <taxon>Eukaryota</taxon>
        <taxon>Viridiplantae</taxon>
        <taxon>Streptophyta</taxon>
        <taxon>Embryophyta</taxon>
        <taxon>Tracheophyta</taxon>
        <taxon>Spermatophyta</taxon>
        <taxon>Magnoliopsida</taxon>
        <taxon>eudicotyledons</taxon>
        <taxon>Gunneridae</taxon>
        <taxon>Pentapetalae</taxon>
        <taxon>rosids</taxon>
        <taxon>fabids</taxon>
        <taxon>Rosales</taxon>
        <taxon>Rosaceae</taxon>
        <taxon>Amygdaloideae</taxon>
        <taxon>Amygdaleae</taxon>
        <taxon>Prunus</taxon>
    </lineage>
</organism>
<sequence>MAHNLDGSATSTLVVVVIINDREIERSRGFGFCFVTFSNEKAMRDAIEGMNDQNLDGRNTETYIIL</sequence>
<keyword evidence="6" id="KW-1185">Reference proteome</keyword>
<dbReference type="SUPFAM" id="SSF54928">
    <property type="entry name" value="RNA-binding domain, RBD"/>
    <property type="match status" value="1"/>
</dbReference>
<dbReference type="Gramene" id="VVA24691">
    <property type="protein sequence ID" value="VVA24691"/>
    <property type="gene ID" value="Prudul26B026141"/>
</dbReference>
<dbReference type="GO" id="GO:0003723">
    <property type="term" value="F:RNA binding"/>
    <property type="evidence" value="ECO:0007669"/>
    <property type="project" value="UniProtKB-KW"/>
</dbReference>
<dbReference type="Pfam" id="PF00076">
    <property type="entry name" value="RRM_1"/>
    <property type="match status" value="1"/>
</dbReference>
<reference evidence="3 6" key="3">
    <citation type="journal article" date="2022" name="G3 (Bethesda)">
        <title>Whole-genome sequence and methylome profiling of the almond [Prunus dulcis (Mill.) D.A. Webb] cultivar 'Nonpareil'.</title>
        <authorList>
            <person name="D'Amico-Willman K.M."/>
            <person name="Ouma W.Z."/>
            <person name="Meulia T."/>
            <person name="Sideli G.M."/>
            <person name="Gradziel T.M."/>
            <person name="Fresnedo-Ramirez J."/>
        </authorList>
    </citation>
    <scope>NUCLEOTIDE SEQUENCE [LARGE SCALE GENOMIC DNA]</scope>
    <source>
        <strain evidence="3">Clone GOH B32 T37-40</strain>
    </source>
</reference>
<evidence type="ECO:0000313" key="4">
    <source>
        <dbReference type="EMBL" id="VVA24691.1"/>
    </source>
</evidence>
<evidence type="ECO:0000313" key="5">
    <source>
        <dbReference type="Proteomes" id="UP000327085"/>
    </source>
</evidence>
<accession>A0A5E4FDJ7</accession>
<dbReference type="InterPro" id="IPR035979">
    <property type="entry name" value="RBD_domain_sf"/>
</dbReference>
<dbReference type="InterPro" id="IPR000504">
    <property type="entry name" value="RRM_dom"/>
</dbReference>
<protein>
    <submittedName>
        <fullName evidence="4">PREDICTED: glycine-rich</fullName>
    </submittedName>
</protein>
<dbReference type="EMBL" id="CABIKO010000086">
    <property type="protein sequence ID" value="VVA24691.1"/>
    <property type="molecule type" value="Genomic_DNA"/>
</dbReference>
<feature type="domain" description="RRM" evidence="2">
    <location>
        <begin position="16"/>
        <end position="59"/>
    </location>
</feature>
<proteinExistence type="predicted"/>
<reference evidence="5" key="2">
    <citation type="journal article" date="2020" name="Plant J.">
        <title>Transposons played a major role in the diversification between the closely related almond and peach genomes: results from the almond genome sequence.</title>
        <authorList>
            <person name="Alioto T."/>
            <person name="Alexiou K.G."/>
            <person name="Bardil A."/>
            <person name="Barteri F."/>
            <person name="Castanera R."/>
            <person name="Cruz F."/>
            <person name="Dhingra A."/>
            <person name="Duval H."/>
            <person name="Fernandez I Marti A."/>
            <person name="Frias L."/>
            <person name="Galan B."/>
            <person name="Garcia J.L."/>
            <person name="Howad W."/>
            <person name="Gomez-Garrido J."/>
            <person name="Gut M."/>
            <person name="Julca I."/>
            <person name="Morata J."/>
            <person name="Puigdomenech P."/>
            <person name="Ribeca P."/>
            <person name="Rubio Cabetas M.J."/>
            <person name="Vlasova A."/>
            <person name="Wirthensohn M."/>
            <person name="Garcia-Mas J."/>
            <person name="Gabaldon T."/>
            <person name="Casacuberta J.M."/>
            <person name="Arus P."/>
        </authorList>
    </citation>
    <scope>NUCLEOTIDE SEQUENCE [LARGE SCALE GENOMIC DNA]</scope>
    <source>
        <strain evidence="5">cv. Texas</strain>
    </source>
</reference>
<dbReference type="EMBL" id="JAJFAZ020000008">
    <property type="protein sequence ID" value="KAI5311586.1"/>
    <property type="molecule type" value="Genomic_DNA"/>
</dbReference>
<dbReference type="InterPro" id="IPR012677">
    <property type="entry name" value="Nucleotide-bd_a/b_plait_sf"/>
</dbReference>
<dbReference type="Proteomes" id="UP000327085">
    <property type="component" value="Chromosome 8"/>
</dbReference>
<name>A0A5E4FDJ7_PRUDU</name>
<dbReference type="PANTHER" id="PTHR48024">
    <property type="entry name" value="GEO13361P1-RELATED"/>
    <property type="match status" value="1"/>
</dbReference>
<evidence type="ECO:0000259" key="2">
    <source>
        <dbReference type="Pfam" id="PF00076"/>
    </source>
</evidence>